<dbReference type="Proteomes" id="UP001236663">
    <property type="component" value="Unassembled WGS sequence"/>
</dbReference>
<dbReference type="RefSeq" id="WP_163383215.1">
    <property type="nucleotide sequence ID" value="NZ_JAUFQS010000047.1"/>
</dbReference>
<feature type="transmembrane region" description="Helical" evidence="1">
    <location>
        <begin position="126"/>
        <end position="148"/>
    </location>
</feature>
<evidence type="ECO:0000313" key="2">
    <source>
        <dbReference type="EMBL" id="MDN3690285.1"/>
    </source>
</evidence>
<comment type="caution">
    <text evidence="2">The sequence shown here is derived from an EMBL/GenBank/DDBJ whole genome shotgun (WGS) entry which is preliminary data.</text>
</comment>
<organism evidence="2 3">
    <name type="scientific">Cyclobacterium jeungdonense</name>
    <dbReference type="NCBI Taxonomy" id="708087"/>
    <lineage>
        <taxon>Bacteria</taxon>
        <taxon>Pseudomonadati</taxon>
        <taxon>Bacteroidota</taxon>
        <taxon>Cytophagia</taxon>
        <taxon>Cytophagales</taxon>
        <taxon>Cyclobacteriaceae</taxon>
        <taxon>Cyclobacterium</taxon>
    </lineage>
</organism>
<feature type="transmembrane region" description="Helical" evidence="1">
    <location>
        <begin position="35"/>
        <end position="51"/>
    </location>
</feature>
<dbReference type="InterPro" id="IPR021737">
    <property type="entry name" value="Phage_phiKZ_Orf197"/>
</dbReference>
<dbReference type="Pfam" id="PF11750">
    <property type="entry name" value="DUF3307"/>
    <property type="match status" value="1"/>
</dbReference>
<evidence type="ECO:0000313" key="3">
    <source>
        <dbReference type="Proteomes" id="UP001236663"/>
    </source>
</evidence>
<dbReference type="EMBL" id="JAUFQS010000047">
    <property type="protein sequence ID" value="MDN3690285.1"/>
    <property type="molecule type" value="Genomic_DNA"/>
</dbReference>
<keyword evidence="1" id="KW-0812">Transmembrane</keyword>
<protein>
    <submittedName>
        <fullName evidence="2">DUF3307 domain-containing protein</fullName>
    </submittedName>
</protein>
<keyword evidence="1" id="KW-0472">Membrane</keyword>
<reference evidence="3" key="1">
    <citation type="journal article" date="2019" name="Int. J. Syst. Evol. Microbiol.">
        <title>The Global Catalogue of Microorganisms (GCM) 10K type strain sequencing project: providing services to taxonomists for standard genome sequencing and annotation.</title>
        <authorList>
            <consortium name="The Broad Institute Genomics Platform"/>
            <consortium name="The Broad Institute Genome Sequencing Center for Infectious Disease"/>
            <person name="Wu L."/>
            <person name="Ma J."/>
        </authorList>
    </citation>
    <scope>NUCLEOTIDE SEQUENCE [LARGE SCALE GENOMIC DNA]</scope>
    <source>
        <strain evidence="3">CECT 7706</strain>
    </source>
</reference>
<feature type="transmembrane region" description="Helical" evidence="1">
    <location>
        <begin position="209"/>
        <end position="228"/>
    </location>
</feature>
<proteinExistence type="predicted"/>
<keyword evidence="1" id="KW-1133">Transmembrane helix</keyword>
<feature type="transmembrane region" description="Helical" evidence="1">
    <location>
        <begin position="86"/>
        <end position="106"/>
    </location>
</feature>
<keyword evidence="3" id="KW-1185">Reference proteome</keyword>
<sequence length="236" mass="26697">MILLTKLILAHLLGDFLLQPGSWVKAKETKKLRAIPLYLHLLVHGILILVLVADLEFWPYLLAIVLGHGIIDMVKIQAQKPGTRRYWFFVDQGAHLITLLLAVGLYDSSLIPEVSFSEKYWLLTTLGVFLTLPSSVIIQTIISKWTPLSDDTESSLDKAGQYIGIMERLFVFAFILSGRWEAIGFLVAAKSVFRFGDLRQSKDRKLTEYILIGTLLSFGLAIVCGLLYDQWQLIYP</sequence>
<feature type="transmembrane region" description="Helical" evidence="1">
    <location>
        <begin position="57"/>
        <end position="74"/>
    </location>
</feature>
<gene>
    <name evidence="2" type="ORF">QWZ15_20855</name>
</gene>
<accession>A0ABT8CEY6</accession>
<evidence type="ECO:0000256" key="1">
    <source>
        <dbReference type="SAM" id="Phobius"/>
    </source>
</evidence>
<name>A0ABT8CEY6_9BACT</name>